<dbReference type="Gene3D" id="3.30.40.10">
    <property type="entry name" value="Zinc/RING finger domain, C3HC4 (zinc finger)"/>
    <property type="match status" value="1"/>
</dbReference>
<dbReference type="RefSeq" id="XP_003094195.2">
    <property type="nucleotide sequence ID" value="XM_003094147.2"/>
</dbReference>
<evidence type="ECO:0000256" key="5">
    <source>
        <dbReference type="SAM" id="MobiDB-lite"/>
    </source>
</evidence>
<dbReference type="PROSITE" id="PS00518">
    <property type="entry name" value="ZF_RING_1"/>
    <property type="match status" value="1"/>
</dbReference>
<dbReference type="InParanoid" id="E3NBM2"/>
<dbReference type="SMART" id="SM00184">
    <property type="entry name" value="RING"/>
    <property type="match status" value="1"/>
</dbReference>
<keyword evidence="6" id="KW-0472">Membrane</keyword>
<evidence type="ECO:0000313" key="8">
    <source>
        <dbReference type="EMBL" id="EFO91995.1"/>
    </source>
</evidence>
<dbReference type="STRING" id="31234.E3NBM2"/>
<dbReference type="CTD" id="9812517"/>
<dbReference type="EMBL" id="DS268586">
    <property type="protein sequence ID" value="EFO91995.1"/>
    <property type="molecule type" value="Genomic_DNA"/>
</dbReference>
<dbReference type="KEGG" id="crq:GCK72_011333"/>
<dbReference type="Proteomes" id="UP000008281">
    <property type="component" value="Unassembled WGS sequence"/>
</dbReference>
<feature type="transmembrane region" description="Helical" evidence="6">
    <location>
        <begin position="168"/>
        <end position="186"/>
    </location>
</feature>
<evidence type="ECO:0000259" key="7">
    <source>
        <dbReference type="PROSITE" id="PS50089"/>
    </source>
</evidence>
<dbReference type="InterPro" id="IPR052667">
    <property type="entry name" value="E3_ubiquitin-ligase_RING"/>
</dbReference>
<gene>
    <name evidence="8" type="ORF">CRE_10632</name>
</gene>
<feature type="domain" description="RING-type" evidence="7">
    <location>
        <begin position="269"/>
        <end position="316"/>
    </location>
</feature>
<keyword evidence="6" id="KW-0812">Transmembrane</keyword>
<dbReference type="InterPro" id="IPR001841">
    <property type="entry name" value="Znf_RING"/>
</dbReference>
<keyword evidence="9" id="KW-1185">Reference proteome</keyword>
<protein>
    <recommendedName>
        <fullName evidence="7">RING-type domain-containing protein</fullName>
    </recommendedName>
</protein>
<organism evidence="9">
    <name type="scientific">Caenorhabditis remanei</name>
    <name type="common">Caenorhabditis vulgaris</name>
    <dbReference type="NCBI Taxonomy" id="31234"/>
    <lineage>
        <taxon>Eukaryota</taxon>
        <taxon>Metazoa</taxon>
        <taxon>Ecdysozoa</taxon>
        <taxon>Nematoda</taxon>
        <taxon>Chromadorea</taxon>
        <taxon>Rhabditida</taxon>
        <taxon>Rhabditina</taxon>
        <taxon>Rhabditomorpha</taxon>
        <taxon>Rhabditoidea</taxon>
        <taxon>Rhabditidae</taxon>
        <taxon>Peloderinae</taxon>
        <taxon>Caenorhabditis</taxon>
    </lineage>
</organism>
<sequence>MIPIEYVRPLIVWSFIVDHVFKQFPSRYTVEEYMKDYLVIQAIWFFCCCLHVLPFFWFIRLCGLVFEIDKAKLHKIELLIGNGAAVLCPIVSTYLMRSSKVDENQIYFNQLALLSFALFLFYLPYLRSSNYHLPAPFQKIHKLFLVTHGAMIYYVLKYQIAGFCFMQSVMWILSFVGIHEFWNIFWSDLRVRRENEEPPVMNNQINTIITDFWSPWGDPEADGNFPDVEQEPEIQDNGQNSAQDNRPVPKASPTQDTQNPVRQHPRLECSICWADYSKTRIPRVFKECGHSICDECAGRLQKVEDNILHVICPTCKRITQTIGSELPKNYALIELMEMLEH</sequence>
<evidence type="ECO:0000256" key="1">
    <source>
        <dbReference type="ARBA" id="ARBA00022723"/>
    </source>
</evidence>
<keyword evidence="3" id="KW-0862">Zinc</keyword>
<reference evidence="8" key="1">
    <citation type="submission" date="2007-07" db="EMBL/GenBank/DDBJ databases">
        <title>PCAP assembly of the Caenorhabditis remanei genome.</title>
        <authorList>
            <consortium name="The Caenorhabditis remanei Sequencing Consortium"/>
            <person name="Wilson R.K."/>
        </authorList>
    </citation>
    <scope>NUCLEOTIDE SEQUENCE [LARGE SCALE GENOMIC DNA]</scope>
    <source>
        <strain evidence="8">PB4641</strain>
    </source>
</reference>
<dbReference type="InterPro" id="IPR013083">
    <property type="entry name" value="Znf_RING/FYVE/PHD"/>
</dbReference>
<dbReference type="SUPFAM" id="SSF57850">
    <property type="entry name" value="RING/U-box"/>
    <property type="match status" value="1"/>
</dbReference>
<dbReference type="HOGENOM" id="CLU_889170_0_0_1"/>
<dbReference type="PROSITE" id="PS50089">
    <property type="entry name" value="ZF_RING_2"/>
    <property type="match status" value="1"/>
</dbReference>
<evidence type="ECO:0000256" key="3">
    <source>
        <dbReference type="ARBA" id="ARBA00022833"/>
    </source>
</evidence>
<proteinExistence type="predicted"/>
<feature type="transmembrane region" description="Helical" evidence="6">
    <location>
        <begin position="78"/>
        <end position="95"/>
    </location>
</feature>
<dbReference type="InterPro" id="IPR017907">
    <property type="entry name" value="Znf_RING_CS"/>
</dbReference>
<dbReference type="OrthoDB" id="5876225at2759"/>
<keyword evidence="6" id="KW-1133">Transmembrane helix</keyword>
<keyword evidence="2 4" id="KW-0863">Zinc-finger</keyword>
<evidence type="ECO:0000256" key="4">
    <source>
        <dbReference type="PROSITE-ProRule" id="PRU00175"/>
    </source>
</evidence>
<evidence type="ECO:0000256" key="2">
    <source>
        <dbReference type="ARBA" id="ARBA00022771"/>
    </source>
</evidence>
<dbReference type="PANTHER" id="PTHR47156:SF7">
    <property type="entry name" value="RING-TYPE DOMAIN-CONTAINING PROTEIN"/>
    <property type="match status" value="1"/>
</dbReference>
<keyword evidence="1" id="KW-0479">Metal-binding</keyword>
<feature type="transmembrane region" description="Helical" evidence="6">
    <location>
        <begin position="107"/>
        <end position="128"/>
    </location>
</feature>
<dbReference type="GeneID" id="9812517"/>
<dbReference type="GO" id="GO:0008270">
    <property type="term" value="F:zinc ion binding"/>
    <property type="evidence" value="ECO:0007669"/>
    <property type="project" value="UniProtKB-KW"/>
</dbReference>
<dbReference type="Pfam" id="PF14634">
    <property type="entry name" value="zf-RING_5"/>
    <property type="match status" value="1"/>
</dbReference>
<name>E3NBM2_CAERE</name>
<dbReference type="AlphaFoldDB" id="E3NBM2"/>
<evidence type="ECO:0000256" key="6">
    <source>
        <dbReference type="SAM" id="Phobius"/>
    </source>
</evidence>
<evidence type="ECO:0000313" key="9">
    <source>
        <dbReference type="Proteomes" id="UP000008281"/>
    </source>
</evidence>
<feature type="transmembrane region" description="Helical" evidence="6">
    <location>
        <begin position="42"/>
        <end position="66"/>
    </location>
</feature>
<accession>E3NBM2</accession>
<dbReference type="PANTHER" id="PTHR47156">
    <property type="entry name" value="PROTEIN CBG20824"/>
    <property type="match status" value="1"/>
</dbReference>
<feature type="compositionally biased region" description="Polar residues" evidence="5">
    <location>
        <begin position="252"/>
        <end position="261"/>
    </location>
</feature>
<feature type="region of interest" description="Disordered" evidence="5">
    <location>
        <begin position="224"/>
        <end position="262"/>
    </location>
</feature>